<proteinExistence type="predicted"/>
<accession>A0A2K2H8B9</accession>
<dbReference type="OrthoDB" id="9800350at2"/>
<dbReference type="SUPFAM" id="SSF46785">
    <property type="entry name" value="Winged helix' DNA-binding domain"/>
    <property type="match status" value="1"/>
</dbReference>
<evidence type="ECO:0000256" key="2">
    <source>
        <dbReference type="ARBA" id="ARBA00023125"/>
    </source>
</evidence>
<dbReference type="AlphaFoldDB" id="A0A2K2H8B9"/>
<evidence type="ECO:0000256" key="1">
    <source>
        <dbReference type="ARBA" id="ARBA00023015"/>
    </source>
</evidence>
<dbReference type="InterPro" id="IPR011991">
    <property type="entry name" value="ArsR-like_HTH"/>
</dbReference>
<reference evidence="5 6" key="1">
    <citation type="journal article" date="2018" name="Genome Announc.">
        <title>Genome Sequence of Geothermobacter sp. HR-1 Iron Reducer from the Loihi Seamount.</title>
        <authorList>
            <person name="Smith H."/>
            <person name="Abuyen K."/>
            <person name="Tremblay J."/>
            <person name="Savalia P."/>
            <person name="Perez-Rodriguez I."/>
            <person name="Emerson D."/>
            <person name="Tully B."/>
            <person name="Amend J."/>
        </authorList>
    </citation>
    <scope>NUCLEOTIDE SEQUENCE [LARGE SCALE GENOMIC DNA]</scope>
    <source>
        <strain evidence="5 6">HR-1</strain>
    </source>
</reference>
<name>A0A2K2H8B9_9BACT</name>
<dbReference type="Gene3D" id="1.10.10.10">
    <property type="entry name" value="Winged helix-like DNA-binding domain superfamily/Winged helix DNA-binding domain"/>
    <property type="match status" value="1"/>
</dbReference>
<dbReference type="GO" id="GO:0006355">
    <property type="term" value="P:regulation of DNA-templated transcription"/>
    <property type="evidence" value="ECO:0007669"/>
    <property type="project" value="UniProtKB-ARBA"/>
</dbReference>
<keyword evidence="2" id="KW-0238">DNA-binding</keyword>
<dbReference type="PROSITE" id="PS51118">
    <property type="entry name" value="HTH_HXLR"/>
    <property type="match status" value="1"/>
</dbReference>
<dbReference type="GO" id="GO:0003677">
    <property type="term" value="F:DNA binding"/>
    <property type="evidence" value="ECO:0007669"/>
    <property type="project" value="UniProtKB-KW"/>
</dbReference>
<protein>
    <submittedName>
        <fullName evidence="5">Transcriptional regulator</fullName>
    </submittedName>
</protein>
<evidence type="ECO:0000259" key="4">
    <source>
        <dbReference type="PROSITE" id="PS51118"/>
    </source>
</evidence>
<evidence type="ECO:0000313" key="5">
    <source>
        <dbReference type="EMBL" id="PNU19489.1"/>
    </source>
</evidence>
<organism evidence="5 6">
    <name type="scientific">Geothermobacter hydrogeniphilus</name>
    <dbReference type="NCBI Taxonomy" id="1969733"/>
    <lineage>
        <taxon>Bacteria</taxon>
        <taxon>Pseudomonadati</taxon>
        <taxon>Thermodesulfobacteriota</taxon>
        <taxon>Desulfuromonadia</taxon>
        <taxon>Desulfuromonadales</taxon>
        <taxon>Geothermobacteraceae</taxon>
        <taxon>Geothermobacter</taxon>
    </lineage>
</organism>
<sequence length="130" mass="15020">MNAEPSLAGQEQPWQSPDYSCPVAVTLDIIGGKWKAVILWHLSFRTLRFSQLRRRVKGITQKMLTQQLRELERDGLVHREIYAEVPPRVEYSLTDEGRTLKPMLSGMCNWGREHMRRVGLQPPQPCLPPD</sequence>
<dbReference type="PANTHER" id="PTHR33204:SF29">
    <property type="entry name" value="TRANSCRIPTIONAL REGULATOR"/>
    <property type="match status" value="1"/>
</dbReference>
<gene>
    <name evidence="5" type="ORF">C2E25_12160</name>
</gene>
<dbReference type="CDD" id="cd00090">
    <property type="entry name" value="HTH_ARSR"/>
    <property type="match status" value="1"/>
</dbReference>
<feature type="domain" description="HTH hxlR-type" evidence="4">
    <location>
        <begin position="21"/>
        <end position="119"/>
    </location>
</feature>
<dbReference type="InterPro" id="IPR036388">
    <property type="entry name" value="WH-like_DNA-bd_sf"/>
</dbReference>
<dbReference type="PANTHER" id="PTHR33204">
    <property type="entry name" value="TRANSCRIPTIONAL REGULATOR, MARR FAMILY"/>
    <property type="match status" value="1"/>
</dbReference>
<dbReference type="Proteomes" id="UP000236340">
    <property type="component" value="Unassembled WGS sequence"/>
</dbReference>
<evidence type="ECO:0000256" key="3">
    <source>
        <dbReference type="ARBA" id="ARBA00023163"/>
    </source>
</evidence>
<keyword evidence="3" id="KW-0804">Transcription</keyword>
<keyword evidence="1" id="KW-0805">Transcription regulation</keyword>
<dbReference type="EMBL" id="PPFX01000029">
    <property type="protein sequence ID" value="PNU19489.1"/>
    <property type="molecule type" value="Genomic_DNA"/>
</dbReference>
<dbReference type="InterPro" id="IPR002577">
    <property type="entry name" value="HTH_HxlR"/>
</dbReference>
<evidence type="ECO:0000313" key="6">
    <source>
        <dbReference type="Proteomes" id="UP000236340"/>
    </source>
</evidence>
<comment type="caution">
    <text evidence="5">The sequence shown here is derived from an EMBL/GenBank/DDBJ whole genome shotgun (WGS) entry which is preliminary data.</text>
</comment>
<dbReference type="InterPro" id="IPR036390">
    <property type="entry name" value="WH_DNA-bd_sf"/>
</dbReference>
<dbReference type="RefSeq" id="WP_103116003.1">
    <property type="nucleotide sequence ID" value="NZ_PPFX01000029.1"/>
</dbReference>
<dbReference type="Pfam" id="PF01638">
    <property type="entry name" value="HxlR"/>
    <property type="match status" value="1"/>
</dbReference>